<feature type="compositionally biased region" description="Pro residues" evidence="2">
    <location>
        <begin position="102"/>
        <end position="112"/>
    </location>
</feature>
<protein>
    <submittedName>
        <fullName evidence="5">Rad23 UV excision repair protein family</fullName>
    </submittedName>
</protein>
<dbReference type="Proteomes" id="UP000036987">
    <property type="component" value="Unassembled WGS sequence"/>
</dbReference>
<dbReference type="OrthoDB" id="419317at2759"/>
<dbReference type="Pfam" id="PF00627">
    <property type="entry name" value="UBA"/>
    <property type="match status" value="1"/>
</dbReference>
<comment type="caution">
    <text evidence="5">The sequence shown here is derived from an EMBL/GenBank/DDBJ whole genome shotgun (WGS) entry which is preliminary data.</text>
</comment>
<dbReference type="GO" id="GO:0043130">
    <property type="term" value="F:ubiquitin binding"/>
    <property type="evidence" value="ECO:0000318"/>
    <property type="project" value="GO_Central"/>
</dbReference>
<evidence type="ECO:0000313" key="6">
    <source>
        <dbReference type="Proteomes" id="UP000036987"/>
    </source>
</evidence>
<evidence type="ECO:0000313" key="5">
    <source>
        <dbReference type="EMBL" id="KMZ65687.1"/>
    </source>
</evidence>
<proteinExistence type="inferred from homology"/>
<dbReference type="Pfam" id="PF00240">
    <property type="entry name" value="ubiquitin"/>
    <property type="match status" value="1"/>
</dbReference>
<dbReference type="CDD" id="cd01805">
    <property type="entry name" value="Ubl_Rad23"/>
    <property type="match status" value="1"/>
</dbReference>
<dbReference type="PANTHER" id="PTHR10621:SF0">
    <property type="entry name" value="UV EXCISION REPAIR PROTEIN RAD23"/>
    <property type="match status" value="1"/>
</dbReference>
<dbReference type="Gene3D" id="3.10.20.90">
    <property type="entry name" value="Phosphatidylinositol 3-kinase Catalytic Subunit, Chain A, domain 1"/>
    <property type="match status" value="1"/>
</dbReference>
<feature type="compositionally biased region" description="Low complexity" evidence="2">
    <location>
        <begin position="84"/>
        <end position="101"/>
    </location>
</feature>
<organism evidence="5 6">
    <name type="scientific">Zostera marina</name>
    <name type="common">Eelgrass</name>
    <dbReference type="NCBI Taxonomy" id="29655"/>
    <lineage>
        <taxon>Eukaryota</taxon>
        <taxon>Viridiplantae</taxon>
        <taxon>Streptophyta</taxon>
        <taxon>Embryophyta</taxon>
        <taxon>Tracheophyta</taxon>
        <taxon>Spermatophyta</taxon>
        <taxon>Magnoliopsida</taxon>
        <taxon>Liliopsida</taxon>
        <taxon>Zosteraceae</taxon>
        <taxon>Zostera</taxon>
    </lineage>
</organism>
<name>A0A0K9PBS5_ZOSMR</name>
<sequence length="294" mass="30851">MKLTVKTLKGSQFEIKVQPHDTIMAVKKNVEEVQGKDTYPWGQQLLIHNGKVLKDETTLTENKVSEDGFLVVMLSKAKTTGVVGSSSAQVPASVPASTPIPTEAPPQAPPPVSSENDSQRQGSETSNVYGQAASNLVAGSNLEPTVQQLIDMGGGNWDKDTVIRALRAAYNNPERAVDYLYSGIPETAEVALPVARFPTNPASSPGTNIDETAAAGTTPISGIPNSSPLDLFPQGTPNIGTNLGAGTLDFLRENRQVSTAACNGPSKSSYIAADASRVEQTESSAFTINPGPSC</sequence>
<dbReference type="InterPro" id="IPR004806">
    <property type="entry name" value="Rad23"/>
</dbReference>
<dbReference type="PROSITE" id="PS50030">
    <property type="entry name" value="UBA"/>
    <property type="match status" value="1"/>
</dbReference>
<accession>A0A0K9PBS5</accession>
<dbReference type="SUPFAM" id="SSF46934">
    <property type="entry name" value="UBA-like"/>
    <property type="match status" value="1"/>
</dbReference>
<dbReference type="GO" id="GO:0043161">
    <property type="term" value="P:proteasome-mediated ubiquitin-dependent protein catabolic process"/>
    <property type="evidence" value="ECO:0000318"/>
    <property type="project" value="GO_Central"/>
</dbReference>
<dbReference type="SMR" id="A0A0K9PBS5"/>
<dbReference type="PROSITE" id="PS50053">
    <property type="entry name" value="UBIQUITIN_2"/>
    <property type="match status" value="1"/>
</dbReference>
<dbReference type="SUPFAM" id="SSF54236">
    <property type="entry name" value="Ubiquitin-like"/>
    <property type="match status" value="1"/>
</dbReference>
<comment type="similarity">
    <text evidence="1">Belongs to the RAD23 family.</text>
</comment>
<feature type="domain" description="Ubiquitin-like" evidence="4">
    <location>
        <begin position="1"/>
        <end position="79"/>
    </location>
</feature>
<dbReference type="STRING" id="29655.A0A0K9PBS5"/>
<evidence type="ECO:0000259" key="3">
    <source>
        <dbReference type="PROSITE" id="PS50030"/>
    </source>
</evidence>
<reference evidence="6" key="1">
    <citation type="journal article" date="2016" name="Nature">
        <title>The genome of the seagrass Zostera marina reveals angiosperm adaptation to the sea.</title>
        <authorList>
            <person name="Olsen J.L."/>
            <person name="Rouze P."/>
            <person name="Verhelst B."/>
            <person name="Lin Y.-C."/>
            <person name="Bayer T."/>
            <person name="Collen J."/>
            <person name="Dattolo E."/>
            <person name="De Paoli E."/>
            <person name="Dittami S."/>
            <person name="Maumus F."/>
            <person name="Michel G."/>
            <person name="Kersting A."/>
            <person name="Lauritano C."/>
            <person name="Lohaus R."/>
            <person name="Toepel M."/>
            <person name="Tonon T."/>
            <person name="Vanneste K."/>
            <person name="Amirebrahimi M."/>
            <person name="Brakel J."/>
            <person name="Bostroem C."/>
            <person name="Chovatia M."/>
            <person name="Grimwood J."/>
            <person name="Jenkins J.W."/>
            <person name="Jueterbock A."/>
            <person name="Mraz A."/>
            <person name="Stam W.T."/>
            <person name="Tice H."/>
            <person name="Bornberg-Bauer E."/>
            <person name="Green P.J."/>
            <person name="Pearson G.A."/>
            <person name="Procaccini G."/>
            <person name="Duarte C.M."/>
            <person name="Schmutz J."/>
            <person name="Reusch T.B.H."/>
            <person name="Van de Peer Y."/>
        </authorList>
    </citation>
    <scope>NUCLEOTIDE SEQUENCE [LARGE SCALE GENOMIC DNA]</scope>
    <source>
        <strain evidence="6">cv. Finnish</strain>
    </source>
</reference>
<feature type="compositionally biased region" description="Polar residues" evidence="2">
    <location>
        <begin position="113"/>
        <end position="127"/>
    </location>
</feature>
<evidence type="ECO:0000259" key="4">
    <source>
        <dbReference type="PROSITE" id="PS50053"/>
    </source>
</evidence>
<dbReference type="GO" id="GO:0005654">
    <property type="term" value="C:nucleoplasm"/>
    <property type="evidence" value="ECO:0000318"/>
    <property type="project" value="GO_Central"/>
</dbReference>
<dbReference type="SMART" id="SM00213">
    <property type="entry name" value="UBQ"/>
    <property type="match status" value="1"/>
</dbReference>
<dbReference type="GO" id="GO:0005829">
    <property type="term" value="C:cytosol"/>
    <property type="evidence" value="ECO:0000318"/>
    <property type="project" value="GO_Central"/>
</dbReference>
<dbReference type="GO" id="GO:0031593">
    <property type="term" value="F:polyubiquitin modification-dependent protein binding"/>
    <property type="evidence" value="ECO:0000318"/>
    <property type="project" value="GO_Central"/>
</dbReference>
<dbReference type="InterPro" id="IPR029071">
    <property type="entry name" value="Ubiquitin-like_domsf"/>
</dbReference>
<dbReference type="GO" id="GO:0006289">
    <property type="term" value="P:nucleotide-excision repair"/>
    <property type="evidence" value="ECO:0007669"/>
    <property type="project" value="InterPro"/>
</dbReference>
<dbReference type="InterPro" id="IPR015940">
    <property type="entry name" value="UBA"/>
</dbReference>
<dbReference type="NCBIfam" id="TIGR00601">
    <property type="entry name" value="rad23"/>
    <property type="match status" value="1"/>
</dbReference>
<dbReference type="OMA" id="MVANIVC"/>
<dbReference type="Gene3D" id="1.10.8.10">
    <property type="entry name" value="DNA helicase RuvA subunit, C-terminal domain"/>
    <property type="match status" value="1"/>
</dbReference>
<dbReference type="PANTHER" id="PTHR10621">
    <property type="entry name" value="UV EXCISION REPAIR PROTEIN RAD23"/>
    <property type="match status" value="1"/>
</dbReference>
<dbReference type="FunFam" id="3.10.20.90:FF:000069">
    <property type="entry name" value="UV excision repair protein RAD23"/>
    <property type="match status" value="1"/>
</dbReference>
<evidence type="ECO:0000256" key="1">
    <source>
        <dbReference type="ARBA" id="ARBA00009878"/>
    </source>
</evidence>
<dbReference type="EMBL" id="LFYR01001018">
    <property type="protein sequence ID" value="KMZ65687.1"/>
    <property type="molecule type" value="Genomic_DNA"/>
</dbReference>
<dbReference type="SMART" id="SM00165">
    <property type="entry name" value="UBA"/>
    <property type="match status" value="1"/>
</dbReference>
<feature type="domain" description="UBA" evidence="3">
    <location>
        <begin position="140"/>
        <end position="183"/>
    </location>
</feature>
<dbReference type="FunFam" id="1.10.8.10:FF:000003">
    <property type="entry name" value="UV excision repair protein RAD23 homolog"/>
    <property type="match status" value="1"/>
</dbReference>
<gene>
    <name evidence="5" type="ORF">ZOSMA_312G00050</name>
</gene>
<dbReference type="AlphaFoldDB" id="A0A0K9PBS5"/>
<dbReference type="InterPro" id="IPR009060">
    <property type="entry name" value="UBA-like_sf"/>
</dbReference>
<dbReference type="GO" id="GO:0070628">
    <property type="term" value="F:proteasome binding"/>
    <property type="evidence" value="ECO:0000318"/>
    <property type="project" value="GO_Central"/>
</dbReference>
<keyword evidence="6" id="KW-1185">Reference proteome</keyword>
<dbReference type="InterPro" id="IPR000626">
    <property type="entry name" value="Ubiquitin-like_dom"/>
</dbReference>
<feature type="region of interest" description="Disordered" evidence="2">
    <location>
        <begin position="84"/>
        <end position="127"/>
    </location>
</feature>
<evidence type="ECO:0000256" key="2">
    <source>
        <dbReference type="SAM" id="MobiDB-lite"/>
    </source>
</evidence>